<accession>A0A3S3MY86</accession>
<dbReference type="EMBL" id="QPKB01000007">
    <property type="protein sequence ID" value="RWR88516.1"/>
    <property type="molecule type" value="Genomic_DNA"/>
</dbReference>
<dbReference type="InterPro" id="IPR018790">
    <property type="entry name" value="DUF2358"/>
</dbReference>
<dbReference type="PANTHER" id="PTHR31094">
    <property type="entry name" value="RIKEN CDNA 2310061I04 GENE"/>
    <property type="match status" value="1"/>
</dbReference>
<gene>
    <name evidence="2" type="ORF">CKAN_01753100</name>
</gene>
<organism evidence="2 3">
    <name type="scientific">Cinnamomum micranthum f. kanehirae</name>
    <dbReference type="NCBI Taxonomy" id="337451"/>
    <lineage>
        <taxon>Eukaryota</taxon>
        <taxon>Viridiplantae</taxon>
        <taxon>Streptophyta</taxon>
        <taxon>Embryophyta</taxon>
        <taxon>Tracheophyta</taxon>
        <taxon>Spermatophyta</taxon>
        <taxon>Magnoliopsida</taxon>
        <taxon>Magnoliidae</taxon>
        <taxon>Laurales</taxon>
        <taxon>Lauraceae</taxon>
        <taxon>Cinnamomum</taxon>
    </lineage>
</organism>
<evidence type="ECO:0000313" key="2">
    <source>
        <dbReference type="EMBL" id="RWR88516.1"/>
    </source>
</evidence>
<sequence>MAFLQLTHHLSSYSSSSSSSPFLPFNHQTPPSYREREKPSSVLPISLLKGTPSSALTKLETPPVRHAQDNKDRAVAPTAQDKKEEEKKKDDFYLNLGTAVRTLREDLPLLFSRDLNYDIYREDITFMDPLNTFCGIENYKLIFWALRTHGRILFREISIEVFRIWQPAENIILIRWNLRGVPRVPWEAKGEFQGTSRYKLDRNGKIYEHKVDNLAFNFPRSLKPATVLDLVGACPASPNPTFLWGPSEAYSSSWLQFYRAVRETLDREGYVTFSEGLVACS</sequence>
<dbReference type="InterPro" id="IPR032710">
    <property type="entry name" value="NTF2-like_dom_sf"/>
</dbReference>
<dbReference type="AlphaFoldDB" id="A0A3S3MY86"/>
<evidence type="ECO:0000313" key="3">
    <source>
        <dbReference type="Proteomes" id="UP000283530"/>
    </source>
</evidence>
<feature type="compositionally biased region" description="Basic and acidic residues" evidence="1">
    <location>
        <begin position="66"/>
        <end position="87"/>
    </location>
</feature>
<name>A0A3S3MY86_9MAGN</name>
<protein>
    <recommendedName>
        <fullName evidence="4">NTF2-like domain-containing protein</fullName>
    </recommendedName>
</protein>
<dbReference type="OrthoDB" id="44820at2759"/>
<reference evidence="2 3" key="1">
    <citation type="journal article" date="2019" name="Nat. Plants">
        <title>Stout camphor tree genome fills gaps in understanding of flowering plant genome evolution.</title>
        <authorList>
            <person name="Chaw S.M."/>
            <person name="Liu Y.C."/>
            <person name="Wu Y.W."/>
            <person name="Wang H.Y."/>
            <person name="Lin C.I."/>
            <person name="Wu C.S."/>
            <person name="Ke H.M."/>
            <person name="Chang L.Y."/>
            <person name="Hsu C.Y."/>
            <person name="Yang H.T."/>
            <person name="Sudianto E."/>
            <person name="Hsu M.H."/>
            <person name="Wu K.P."/>
            <person name="Wang L.N."/>
            <person name="Leebens-Mack J.H."/>
            <person name="Tsai I.J."/>
        </authorList>
    </citation>
    <scope>NUCLEOTIDE SEQUENCE [LARGE SCALE GENOMIC DNA]</scope>
    <source>
        <strain evidence="3">cv. Chaw 1501</strain>
        <tissue evidence="2">Young leaves</tissue>
    </source>
</reference>
<dbReference type="SUPFAM" id="SSF54427">
    <property type="entry name" value="NTF2-like"/>
    <property type="match status" value="1"/>
</dbReference>
<keyword evidence="3" id="KW-1185">Reference proteome</keyword>
<dbReference type="Pfam" id="PF10184">
    <property type="entry name" value="DUF2358"/>
    <property type="match status" value="1"/>
</dbReference>
<evidence type="ECO:0008006" key="4">
    <source>
        <dbReference type="Google" id="ProtNLM"/>
    </source>
</evidence>
<dbReference type="PANTHER" id="PTHR31094:SF3">
    <property type="entry name" value="OS04G0613300 PROTEIN"/>
    <property type="match status" value="1"/>
</dbReference>
<feature type="region of interest" description="Disordered" evidence="1">
    <location>
        <begin position="12"/>
        <end position="87"/>
    </location>
</feature>
<comment type="caution">
    <text evidence="2">The sequence shown here is derived from an EMBL/GenBank/DDBJ whole genome shotgun (WGS) entry which is preliminary data.</text>
</comment>
<proteinExistence type="predicted"/>
<evidence type="ECO:0000256" key="1">
    <source>
        <dbReference type="SAM" id="MobiDB-lite"/>
    </source>
</evidence>
<dbReference type="Proteomes" id="UP000283530">
    <property type="component" value="Unassembled WGS sequence"/>
</dbReference>